<organism evidence="1 2">
    <name type="scientific">Gigaspora margarita</name>
    <dbReference type="NCBI Taxonomy" id="4874"/>
    <lineage>
        <taxon>Eukaryota</taxon>
        <taxon>Fungi</taxon>
        <taxon>Fungi incertae sedis</taxon>
        <taxon>Mucoromycota</taxon>
        <taxon>Glomeromycotina</taxon>
        <taxon>Glomeromycetes</taxon>
        <taxon>Diversisporales</taxon>
        <taxon>Gigasporaceae</taxon>
        <taxon>Gigaspora</taxon>
    </lineage>
</organism>
<evidence type="ECO:0000313" key="1">
    <source>
        <dbReference type="EMBL" id="CAG8815788.1"/>
    </source>
</evidence>
<keyword evidence="2" id="KW-1185">Reference proteome</keyword>
<comment type="caution">
    <text evidence="1">The sequence shown here is derived from an EMBL/GenBank/DDBJ whole genome shotgun (WGS) entry which is preliminary data.</text>
</comment>
<evidence type="ECO:0000313" key="2">
    <source>
        <dbReference type="Proteomes" id="UP000789901"/>
    </source>
</evidence>
<name>A0ABN7W424_GIGMA</name>
<reference evidence="1 2" key="1">
    <citation type="submission" date="2021-06" db="EMBL/GenBank/DDBJ databases">
        <authorList>
            <person name="Kallberg Y."/>
            <person name="Tangrot J."/>
            <person name="Rosling A."/>
        </authorList>
    </citation>
    <scope>NUCLEOTIDE SEQUENCE [LARGE SCALE GENOMIC DNA]</scope>
    <source>
        <strain evidence="1 2">120-4 pot B 10/14</strain>
    </source>
</reference>
<feature type="non-terminal residue" evidence="1">
    <location>
        <position position="47"/>
    </location>
</feature>
<accession>A0ABN7W424</accession>
<proteinExistence type="predicted"/>
<protein>
    <submittedName>
        <fullName evidence="1">10289_t:CDS:1</fullName>
    </submittedName>
</protein>
<sequence length="47" mass="5530">MNGTWKDNSKRRLLGNVNSTFTLWGSWRRTWWLDSFVNVPGALEFGK</sequence>
<gene>
    <name evidence="1" type="ORF">GMARGA_LOCUS26373</name>
</gene>
<dbReference type="Proteomes" id="UP000789901">
    <property type="component" value="Unassembled WGS sequence"/>
</dbReference>
<dbReference type="EMBL" id="CAJVQB010030601">
    <property type="protein sequence ID" value="CAG8815788.1"/>
    <property type="molecule type" value="Genomic_DNA"/>
</dbReference>